<keyword evidence="2" id="KW-1185">Reference proteome</keyword>
<organism evidence="1 2">
    <name type="scientific">Mycobacterium kyorinense</name>
    <dbReference type="NCBI Taxonomy" id="487514"/>
    <lineage>
        <taxon>Bacteria</taxon>
        <taxon>Bacillati</taxon>
        <taxon>Actinomycetota</taxon>
        <taxon>Actinomycetes</taxon>
        <taxon>Mycobacteriales</taxon>
        <taxon>Mycobacteriaceae</taxon>
        <taxon>Mycobacterium</taxon>
    </lineage>
</organism>
<protein>
    <submittedName>
        <fullName evidence="1">Uncharacterized protein</fullName>
    </submittedName>
</protein>
<dbReference type="RefSeq" id="WP_083071435.1">
    <property type="nucleotide sequence ID" value="NZ_LQPE01000095.1"/>
</dbReference>
<dbReference type="OrthoDB" id="9981539at2"/>
<accession>A0A1X1Y1B7</accession>
<dbReference type="AlphaFoldDB" id="A0A1X1Y1B7"/>
<reference evidence="1 2" key="1">
    <citation type="submission" date="2016-01" db="EMBL/GenBank/DDBJ databases">
        <title>The new phylogeny of the genus Mycobacterium.</title>
        <authorList>
            <person name="Tarcisio F."/>
            <person name="Conor M."/>
            <person name="Antonella G."/>
            <person name="Elisabetta G."/>
            <person name="Giulia F.S."/>
            <person name="Sara T."/>
            <person name="Anna F."/>
            <person name="Clotilde B."/>
            <person name="Roberto B."/>
            <person name="Veronica D.S."/>
            <person name="Fabio R."/>
            <person name="Monica P."/>
            <person name="Olivier J."/>
            <person name="Enrico T."/>
            <person name="Nicola S."/>
        </authorList>
    </citation>
    <scope>NUCLEOTIDE SEQUENCE [LARGE SCALE GENOMIC DNA]</scope>
    <source>
        <strain evidence="1 2">DSM 45166</strain>
    </source>
</reference>
<dbReference type="Proteomes" id="UP000193487">
    <property type="component" value="Unassembled WGS sequence"/>
</dbReference>
<evidence type="ECO:0000313" key="2">
    <source>
        <dbReference type="Proteomes" id="UP000193487"/>
    </source>
</evidence>
<evidence type="ECO:0000313" key="1">
    <source>
        <dbReference type="EMBL" id="ORW04923.1"/>
    </source>
</evidence>
<name>A0A1X1Y1B7_9MYCO</name>
<proteinExistence type="predicted"/>
<dbReference type="EMBL" id="LQPE01000095">
    <property type="protein sequence ID" value="ORW04923.1"/>
    <property type="molecule type" value="Genomic_DNA"/>
</dbReference>
<comment type="caution">
    <text evidence="1">The sequence shown here is derived from an EMBL/GenBank/DDBJ whole genome shotgun (WGS) entry which is preliminary data.</text>
</comment>
<sequence>MSGSHTLPTQVSLEAGHDNETRRERIVVTDIAGLQQALDLYGAAVYWSGRSTGSANACVDFAAAQSLAASLREHAVAAGVSAEQLDDAERYARDCVSKGRKPLRAGWSFSHFHREQAVH</sequence>
<gene>
    <name evidence="1" type="ORF">AWC14_02220</name>
</gene>